<organism evidence="2 3">
    <name type="scientific">Rattus norvegicus</name>
    <name type="common">Rat</name>
    <dbReference type="NCBI Taxonomy" id="10116"/>
    <lineage>
        <taxon>Eukaryota</taxon>
        <taxon>Metazoa</taxon>
        <taxon>Chordata</taxon>
        <taxon>Craniata</taxon>
        <taxon>Vertebrata</taxon>
        <taxon>Euteleostomi</taxon>
        <taxon>Mammalia</taxon>
        <taxon>Eutheria</taxon>
        <taxon>Euarchontoglires</taxon>
        <taxon>Glires</taxon>
        <taxon>Rodentia</taxon>
        <taxon>Myomorpha</taxon>
        <taxon>Muroidea</taxon>
        <taxon>Muridae</taxon>
        <taxon>Murinae</taxon>
        <taxon>Rattus</taxon>
    </lineage>
</organism>
<dbReference type="EMBL" id="CH473968">
    <property type="protein sequence ID" value="EDL80608.1"/>
    <property type="molecule type" value="Genomic_DNA"/>
</dbReference>
<dbReference type="Proteomes" id="UP000234681">
    <property type="component" value="Chromosome 5"/>
</dbReference>
<protein>
    <submittedName>
        <fullName evidence="2">RCG30633</fullName>
    </submittedName>
</protein>
<reference evidence="3" key="1">
    <citation type="submission" date="2005-09" db="EMBL/GenBank/DDBJ databases">
        <authorList>
            <person name="Mural R.J."/>
            <person name="Li P.W."/>
            <person name="Adams M.D."/>
            <person name="Amanatides P.G."/>
            <person name="Baden-Tillson H."/>
            <person name="Barnstead M."/>
            <person name="Chin S.H."/>
            <person name="Dew I."/>
            <person name="Evans C.A."/>
            <person name="Ferriera S."/>
            <person name="Flanigan M."/>
            <person name="Fosler C."/>
            <person name="Glodek A."/>
            <person name="Gu Z."/>
            <person name="Holt R.A."/>
            <person name="Jennings D."/>
            <person name="Kraft C.L."/>
            <person name="Lu F."/>
            <person name="Nguyen T."/>
            <person name="Nusskern D.R."/>
            <person name="Pfannkoch C.M."/>
            <person name="Sitter C."/>
            <person name="Sutton G.G."/>
            <person name="Venter J.C."/>
            <person name="Wang Z."/>
            <person name="Woodage T."/>
            <person name="Zheng X.H."/>
            <person name="Zhong F."/>
        </authorList>
    </citation>
    <scope>NUCLEOTIDE SEQUENCE [LARGE SCALE GENOMIC DNA]</scope>
    <source>
        <strain>BN</strain>
        <strain evidence="3">Sprague-Dawley</strain>
    </source>
</reference>
<evidence type="ECO:0000313" key="3">
    <source>
        <dbReference type="Proteomes" id="UP000234681"/>
    </source>
</evidence>
<accession>A6ISQ7</accession>
<evidence type="ECO:0000313" key="2">
    <source>
        <dbReference type="EMBL" id="EDL80608.1"/>
    </source>
</evidence>
<name>A6ISQ7_RAT</name>
<gene>
    <name evidence="2" type="ORF">rCG_30633</name>
</gene>
<evidence type="ECO:0000256" key="1">
    <source>
        <dbReference type="SAM" id="MobiDB-lite"/>
    </source>
</evidence>
<proteinExistence type="predicted"/>
<dbReference type="AlphaFoldDB" id="A6ISQ7"/>
<feature type="region of interest" description="Disordered" evidence="1">
    <location>
        <begin position="1"/>
        <end position="20"/>
    </location>
</feature>
<sequence>MAGVNIPGIPGSNPRGSFLA</sequence>